<accession>X1IW06</accession>
<organism evidence="1">
    <name type="scientific">marine sediment metagenome</name>
    <dbReference type="NCBI Taxonomy" id="412755"/>
    <lineage>
        <taxon>unclassified sequences</taxon>
        <taxon>metagenomes</taxon>
        <taxon>ecological metagenomes</taxon>
    </lineage>
</organism>
<protein>
    <submittedName>
        <fullName evidence="1">Uncharacterized protein</fullName>
    </submittedName>
</protein>
<proteinExistence type="predicted"/>
<evidence type="ECO:0000313" key="1">
    <source>
        <dbReference type="EMBL" id="GAH86616.1"/>
    </source>
</evidence>
<dbReference type="EMBL" id="BARU01041266">
    <property type="protein sequence ID" value="GAH86616.1"/>
    <property type="molecule type" value="Genomic_DNA"/>
</dbReference>
<name>X1IW06_9ZZZZ</name>
<gene>
    <name evidence="1" type="ORF">S03H2_63657</name>
</gene>
<comment type="caution">
    <text evidence="1">The sequence shown here is derived from an EMBL/GenBank/DDBJ whole genome shotgun (WGS) entry which is preliminary data.</text>
</comment>
<reference evidence="1" key="1">
    <citation type="journal article" date="2014" name="Front. Microbiol.">
        <title>High frequency of phylogenetically diverse reductive dehalogenase-homologous genes in deep subseafloor sedimentary metagenomes.</title>
        <authorList>
            <person name="Kawai M."/>
            <person name="Futagami T."/>
            <person name="Toyoda A."/>
            <person name="Takaki Y."/>
            <person name="Nishi S."/>
            <person name="Hori S."/>
            <person name="Arai W."/>
            <person name="Tsubouchi T."/>
            <person name="Morono Y."/>
            <person name="Uchiyama I."/>
            <person name="Ito T."/>
            <person name="Fujiyama A."/>
            <person name="Inagaki F."/>
            <person name="Takami H."/>
        </authorList>
    </citation>
    <scope>NUCLEOTIDE SEQUENCE</scope>
    <source>
        <strain evidence="1">Expedition CK06-06</strain>
    </source>
</reference>
<sequence length="96" mass="10046">MEIRKGKLIEFRGSWGSGLGTLEIEDSETGQCELVPCDNGATVRALESAFGNVITDGHTANGGGYKGREVYWSLDELGLVLAGFTPVEDGSPALAG</sequence>
<dbReference type="AlphaFoldDB" id="X1IW06"/>